<evidence type="ECO:0000256" key="1">
    <source>
        <dbReference type="ARBA" id="ARBA00022741"/>
    </source>
</evidence>
<dbReference type="AlphaFoldDB" id="A0A5P9QFK1"/>
<dbReference type="InterPro" id="IPR036627">
    <property type="entry name" value="CobW-likC_sf"/>
</dbReference>
<protein>
    <recommendedName>
        <fullName evidence="3">CobW C-terminal domain-containing protein</fullName>
    </recommendedName>
</protein>
<dbReference type="RefSeq" id="WP_153022570.1">
    <property type="nucleotide sequence ID" value="NZ_BAABIH010000010.1"/>
</dbReference>
<evidence type="ECO:0000313" key="5">
    <source>
        <dbReference type="Proteomes" id="UP000326702"/>
    </source>
</evidence>
<sequence length="376" mass="40707">MTRLPRPDRPGRVPVSVLATTDPVLRELAILDLLVDAPRTVVLRHDLHVDDGELHRVVLDGTAVLADERIPLAHACLSCSVREDAIPTIDRLTRDGRWDAVVLALPVTAESLPAARALAWATRPAGGELRRARLASVACVAEAARLEHDLLDDDTLDERGLALHADDDRSLGEAVAAQVEHADVVVLAEPVEDDATRAEVRGSQLVDHLRGPGTARIDGLTHLTSSALASRRHDARLADHRSDPLHAHVHPGQGDVWSLELTSDRPFHPERLVEQIEQLGAGRIRGRGVFWVPNRPDTVCVWDGAGGQLHVGTNGRWGRRARRTRLVLTGVGDERTALAQAFDEVLATPAEAADGGLAWLGRDDVLAPWLGDRADA</sequence>
<dbReference type="Proteomes" id="UP000326702">
    <property type="component" value="Chromosome"/>
</dbReference>
<dbReference type="InterPro" id="IPR011629">
    <property type="entry name" value="CobW-like_C"/>
</dbReference>
<dbReference type="InterPro" id="IPR051927">
    <property type="entry name" value="Zn_Chap_cDPG_Synth"/>
</dbReference>
<evidence type="ECO:0000256" key="2">
    <source>
        <dbReference type="ARBA" id="ARBA00023186"/>
    </source>
</evidence>
<dbReference type="SUPFAM" id="SSF90002">
    <property type="entry name" value="Hypothetical protein YjiA, C-terminal domain"/>
    <property type="match status" value="1"/>
</dbReference>
<accession>A0A5P9QFK1</accession>
<evidence type="ECO:0000313" key="4">
    <source>
        <dbReference type="EMBL" id="QFU99872.1"/>
    </source>
</evidence>
<proteinExistence type="predicted"/>
<dbReference type="Pfam" id="PF07683">
    <property type="entry name" value="CobW_C"/>
    <property type="match status" value="1"/>
</dbReference>
<reference evidence="4 5" key="1">
    <citation type="submission" date="2019-10" db="EMBL/GenBank/DDBJ databases">
        <title>Genome sequence of Luteimicrobium xylanilyticum HY-24.</title>
        <authorList>
            <person name="Kim D.Y."/>
            <person name="Park H.-Y."/>
        </authorList>
    </citation>
    <scope>NUCLEOTIDE SEQUENCE [LARGE SCALE GENOMIC DNA]</scope>
    <source>
        <strain evidence="4 5">HY-24</strain>
    </source>
</reference>
<dbReference type="SMART" id="SM00833">
    <property type="entry name" value="CobW_C"/>
    <property type="match status" value="1"/>
</dbReference>
<keyword evidence="1" id="KW-0547">Nucleotide-binding</keyword>
<dbReference type="KEGG" id="lxl:KDY119_03408"/>
<dbReference type="GO" id="GO:0000166">
    <property type="term" value="F:nucleotide binding"/>
    <property type="evidence" value="ECO:0007669"/>
    <property type="project" value="UniProtKB-KW"/>
</dbReference>
<feature type="domain" description="CobW C-terminal" evidence="3">
    <location>
        <begin position="256"/>
        <end position="346"/>
    </location>
</feature>
<dbReference type="Gene3D" id="3.30.1220.10">
    <property type="entry name" value="CobW-like, C-terminal domain"/>
    <property type="match status" value="1"/>
</dbReference>
<dbReference type="PANTHER" id="PTHR43603:SF1">
    <property type="entry name" value="ZINC-REGULATED GTPASE METALLOPROTEIN ACTIVATOR 1"/>
    <property type="match status" value="1"/>
</dbReference>
<organism evidence="4 5">
    <name type="scientific">Luteimicrobium xylanilyticum</name>
    <dbReference type="NCBI Taxonomy" id="1133546"/>
    <lineage>
        <taxon>Bacteria</taxon>
        <taxon>Bacillati</taxon>
        <taxon>Actinomycetota</taxon>
        <taxon>Actinomycetes</taxon>
        <taxon>Micrococcales</taxon>
        <taxon>Luteimicrobium</taxon>
    </lineage>
</organism>
<dbReference type="PANTHER" id="PTHR43603">
    <property type="entry name" value="COBW DOMAIN-CONTAINING PROTEIN DDB_G0274527"/>
    <property type="match status" value="1"/>
</dbReference>
<dbReference type="Gene3D" id="3.40.50.300">
    <property type="entry name" value="P-loop containing nucleotide triphosphate hydrolases"/>
    <property type="match status" value="1"/>
</dbReference>
<gene>
    <name evidence="4" type="ORF">KDY119_03408</name>
</gene>
<keyword evidence="2" id="KW-0143">Chaperone</keyword>
<dbReference type="EMBL" id="CP045529">
    <property type="protein sequence ID" value="QFU99872.1"/>
    <property type="molecule type" value="Genomic_DNA"/>
</dbReference>
<keyword evidence="5" id="KW-1185">Reference proteome</keyword>
<evidence type="ECO:0000259" key="3">
    <source>
        <dbReference type="SMART" id="SM00833"/>
    </source>
</evidence>
<dbReference type="OrthoDB" id="9808822at2"/>
<dbReference type="InterPro" id="IPR027417">
    <property type="entry name" value="P-loop_NTPase"/>
</dbReference>
<name>A0A5P9QFK1_9MICO</name>